<dbReference type="EMBL" id="CAJPDR010000041">
    <property type="protein sequence ID" value="CAF9910302.1"/>
    <property type="molecule type" value="Genomic_DNA"/>
</dbReference>
<accession>A0A8H3EQK7</accession>
<protein>
    <recommendedName>
        <fullName evidence="7">Major facilitator superfamily (MFS) profile domain-containing protein</fullName>
    </recommendedName>
</protein>
<evidence type="ECO:0000256" key="2">
    <source>
        <dbReference type="ARBA" id="ARBA00022448"/>
    </source>
</evidence>
<dbReference type="InterPro" id="IPR011701">
    <property type="entry name" value="MFS"/>
</dbReference>
<evidence type="ECO:0000313" key="9">
    <source>
        <dbReference type="Proteomes" id="UP000664203"/>
    </source>
</evidence>
<feature type="transmembrane region" description="Helical" evidence="6">
    <location>
        <begin position="205"/>
        <end position="226"/>
    </location>
</feature>
<dbReference type="InterPro" id="IPR020846">
    <property type="entry name" value="MFS_dom"/>
</dbReference>
<feature type="domain" description="Major facilitator superfamily (MFS) profile" evidence="7">
    <location>
        <begin position="78"/>
        <end position="578"/>
    </location>
</feature>
<dbReference type="Proteomes" id="UP000664203">
    <property type="component" value="Unassembled WGS sequence"/>
</dbReference>
<keyword evidence="3 6" id="KW-0812">Transmembrane</keyword>
<feature type="transmembrane region" description="Helical" evidence="6">
    <location>
        <begin position="246"/>
        <end position="268"/>
    </location>
</feature>
<keyword evidence="5 6" id="KW-0472">Membrane</keyword>
<dbReference type="PANTHER" id="PTHR23504">
    <property type="entry name" value="MAJOR FACILITATOR SUPERFAMILY DOMAIN-CONTAINING PROTEIN 10"/>
    <property type="match status" value="1"/>
</dbReference>
<feature type="transmembrane region" description="Helical" evidence="6">
    <location>
        <begin position="424"/>
        <end position="446"/>
    </location>
</feature>
<reference evidence="8" key="1">
    <citation type="submission" date="2021-03" db="EMBL/GenBank/DDBJ databases">
        <authorList>
            <person name="Tagirdzhanova G."/>
        </authorList>
    </citation>
    <scope>NUCLEOTIDE SEQUENCE</scope>
</reference>
<dbReference type="PANTHER" id="PTHR23504:SF15">
    <property type="entry name" value="MAJOR FACILITATOR SUPERFAMILY (MFS) PROFILE DOMAIN-CONTAINING PROTEIN"/>
    <property type="match status" value="1"/>
</dbReference>
<organism evidence="8 9">
    <name type="scientific">Alectoria fallacina</name>
    <dbReference type="NCBI Taxonomy" id="1903189"/>
    <lineage>
        <taxon>Eukaryota</taxon>
        <taxon>Fungi</taxon>
        <taxon>Dikarya</taxon>
        <taxon>Ascomycota</taxon>
        <taxon>Pezizomycotina</taxon>
        <taxon>Lecanoromycetes</taxon>
        <taxon>OSLEUM clade</taxon>
        <taxon>Lecanoromycetidae</taxon>
        <taxon>Lecanorales</taxon>
        <taxon>Lecanorineae</taxon>
        <taxon>Parmeliaceae</taxon>
        <taxon>Alectoria</taxon>
    </lineage>
</organism>
<feature type="transmembrane region" description="Helical" evidence="6">
    <location>
        <begin position="174"/>
        <end position="193"/>
    </location>
</feature>
<proteinExistence type="predicted"/>
<feature type="transmembrane region" description="Helical" evidence="6">
    <location>
        <begin position="110"/>
        <end position="132"/>
    </location>
</feature>
<dbReference type="Gene3D" id="1.20.1250.20">
    <property type="entry name" value="MFS general substrate transporter like domains"/>
    <property type="match status" value="1"/>
</dbReference>
<keyword evidence="2" id="KW-0813">Transport</keyword>
<feature type="transmembrane region" description="Helical" evidence="6">
    <location>
        <begin position="554"/>
        <end position="573"/>
    </location>
</feature>
<evidence type="ECO:0000256" key="4">
    <source>
        <dbReference type="ARBA" id="ARBA00022989"/>
    </source>
</evidence>
<dbReference type="PROSITE" id="PS50850">
    <property type="entry name" value="MFS"/>
    <property type="match status" value="1"/>
</dbReference>
<comment type="caution">
    <text evidence="8">The sequence shown here is derived from an EMBL/GenBank/DDBJ whole genome shotgun (WGS) entry which is preliminary data.</text>
</comment>
<dbReference type="OrthoDB" id="10262656at2759"/>
<dbReference type="GO" id="GO:0022857">
    <property type="term" value="F:transmembrane transporter activity"/>
    <property type="evidence" value="ECO:0007669"/>
    <property type="project" value="InterPro"/>
</dbReference>
<feature type="transmembrane region" description="Helical" evidence="6">
    <location>
        <begin position="144"/>
        <end position="162"/>
    </location>
</feature>
<dbReference type="GO" id="GO:0016020">
    <property type="term" value="C:membrane"/>
    <property type="evidence" value="ECO:0007669"/>
    <property type="project" value="UniProtKB-SubCell"/>
</dbReference>
<feature type="transmembrane region" description="Helical" evidence="6">
    <location>
        <begin position="458"/>
        <end position="478"/>
    </location>
</feature>
<dbReference type="Pfam" id="PF07690">
    <property type="entry name" value="MFS_1"/>
    <property type="match status" value="1"/>
</dbReference>
<evidence type="ECO:0000259" key="7">
    <source>
        <dbReference type="PROSITE" id="PS50850"/>
    </source>
</evidence>
<keyword evidence="9" id="KW-1185">Reference proteome</keyword>
<sequence>MTPATSARRLQRADNAQRAPFPSKQLFILGMSPSPLACGEQFETIHYRTSALTNARARCFTIFSKHALANIKPTQSALCRICEPIAFMSIFPYVYYMILSFKITSDTRQIAVYVGMVTSAFAFAEFSSGVAWGRISDRVGRKPVLLAGLAGTALSMLVFGFAPNLPVALVGRALGGLLNGNMGVLQTTVAEIVTVKEHQPRAYTIMPFVWCLGSILGPALGGALAQPCESFPKFFARGTLFDQFPFLLPNLVCAVVLAFGVLVGVLFLEETHEELKGRRDFGIEAGRWLLGQSQARLADQITVSKAGEANIQEHFALLEDEEPPGYRTIEGSPCHPSTPSRSPNALPADARWRAGRGLKSKPRGVRTAFTKQVILNIAGFGLLAYHSISFDQLMPVFLSEPISTEPISLPFHFTGGFGLSSKTIGLMLSVQGVYSMVAQLILFPFAACHLGTLKTFRFVLMTWPLLYLVVPYLILLPQRLQMPGIYICLLWKITAHVVAFPSNAILLTNSAPSLLVLGVINGAAASTASLARAFGPTITGFIHSWGLEVGSAGVAWWASGVICFVGALESLWIEEVGGRMDRPDVEDAERLMDETLIDPLSIDAAINAAGDLAPHFEEDGGAVRESDSKLNTL</sequence>
<evidence type="ECO:0000256" key="3">
    <source>
        <dbReference type="ARBA" id="ARBA00022692"/>
    </source>
</evidence>
<keyword evidence="4 6" id="KW-1133">Transmembrane helix</keyword>
<evidence type="ECO:0000256" key="5">
    <source>
        <dbReference type="ARBA" id="ARBA00023136"/>
    </source>
</evidence>
<dbReference type="InterPro" id="IPR036259">
    <property type="entry name" value="MFS_trans_sf"/>
</dbReference>
<gene>
    <name evidence="8" type="ORF">ALECFALPRED_006458</name>
</gene>
<feature type="transmembrane region" description="Helical" evidence="6">
    <location>
        <begin position="484"/>
        <end position="507"/>
    </location>
</feature>
<feature type="transmembrane region" description="Helical" evidence="6">
    <location>
        <begin position="514"/>
        <end position="534"/>
    </location>
</feature>
<dbReference type="AlphaFoldDB" id="A0A8H3EQK7"/>
<feature type="transmembrane region" description="Helical" evidence="6">
    <location>
        <begin position="368"/>
        <end position="388"/>
    </location>
</feature>
<comment type="subcellular location">
    <subcellularLocation>
        <location evidence="1">Membrane</location>
        <topology evidence="1">Multi-pass membrane protein</topology>
    </subcellularLocation>
</comment>
<evidence type="ECO:0000313" key="8">
    <source>
        <dbReference type="EMBL" id="CAF9910302.1"/>
    </source>
</evidence>
<dbReference type="SUPFAM" id="SSF103473">
    <property type="entry name" value="MFS general substrate transporter"/>
    <property type="match status" value="1"/>
</dbReference>
<feature type="transmembrane region" description="Helical" evidence="6">
    <location>
        <begin position="77"/>
        <end position="98"/>
    </location>
</feature>
<name>A0A8H3EQK7_9LECA</name>
<evidence type="ECO:0000256" key="6">
    <source>
        <dbReference type="SAM" id="Phobius"/>
    </source>
</evidence>
<dbReference type="CDD" id="cd17330">
    <property type="entry name" value="MFS_SLC46_TetA_like"/>
    <property type="match status" value="1"/>
</dbReference>
<evidence type="ECO:0000256" key="1">
    <source>
        <dbReference type="ARBA" id="ARBA00004141"/>
    </source>
</evidence>